<keyword evidence="3" id="KW-1185">Reference proteome</keyword>
<evidence type="ECO:0000313" key="2">
    <source>
        <dbReference type="EMBL" id="MFC5477185.1"/>
    </source>
</evidence>
<evidence type="ECO:0008006" key="4">
    <source>
        <dbReference type="Google" id="ProtNLM"/>
    </source>
</evidence>
<reference evidence="3" key="1">
    <citation type="journal article" date="2019" name="Int. J. Syst. Evol. Microbiol.">
        <title>The Global Catalogue of Microorganisms (GCM) 10K type strain sequencing project: providing services to taxonomists for standard genome sequencing and annotation.</title>
        <authorList>
            <consortium name="The Broad Institute Genomics Platform"/>
            <consortium name="The Broad Institute Genome Sequencing Center for Infectious Disease"/>
            <person name="Wu L."/>
            <person name="Ma J."/>
        </authorList>
    </citation>
    <scope>NUCLEOTIDE SEQUENCE [LARGE SCALE GENOMIC DNA]</scope>
    <source>
        <strain evidence="3">CCUG 43111</strain>
    </source>
</reference>
<evidence type="ECO:0000313" key="3">
    <source>
        <dbReference type="Proteomes" id="UP001596101"/>
    </source>
</evidence>
<evidence type="ECO:0000256" key="1">
    <source>
        <dbReference type="SAM" id="Coils"/>
    </source>
</evidence>
<dbReference type="Proteomes" id="UP001596101">
    <property type="component" value="Unassembled WGS sequence"/>
</dbReference>
<dbReference type="Gene3D" id="1.10.287.1490">
    <property type="match status" value="1"/>
</dbReference>
<keyword evidence="1" id="KW-0175">Coiled coil</keyword>
<dbReference type="EMBL" id="JBHSMR010000004">
    <property type="protein sequence ID" value="MFC5477185.1"/>
    <property type="molecule type" value="Genomic_DNA"/>
</dbReference>
<organism evidence="2 3">
    <name type="scientific">Massilia suwonensis</name>
    <dbReference type="NCBI Taxonomy" id="648895"/>
    <lineage>
        <taxon>Bacteria</taxon>
        <taxon>Pseudomonadati</taxon>
        <taxon>Pseudomonadota</taxon>
        <taxon>Betaproteobacteria</taxon>
        <taxon>Burkholderiales</taxon>
        <taxon>Oxalobacteraceae</taxon>
        <taxon>Telluria group</taxon>
        <taxon>Massilia</taxon>
    </lineage>
</organism>
<feature type="coiled-coil region" evidence="1">
    <location>
        <begin position="197"/>
        <end position="231"/>
    </location>
</feature>
<protein>
    <recommendedName>
        <fullName evidence="4">KfrA N-terminal DNA-binding domain-containing protein</fullName>
    </recommendedName>
</protein>
<feature type="coiled-coil region" evidence="1">
    <location>
        <begin position="123"/>
        <end position="150"/>
    </location>
</feature>
<name>A0ABW0MGH4_9BURK</name>
<accession>A0ABW0MGH4</accession>
<comment type="caution">
    <text evidence="2">The sequence shown here is derived from an EMBL/GenBank/DDBJ whole genome shotgun (WGS) entry which is preliminary data.</text>
</comment>
<dbReference type="RefSeq" id="WP_379751818.1">
    <property type="nucleotide sequence ID" value="NZ_JBHSMR010000004.1"/>
</dbReference>
<proteinExistence type="predicted"/>
<gene>
    <name evidence="2" type="ORF">ACFPQ5_03220</name>
</gene>
<sequence length="239" mass="26372">MQRITPLLDRYPVDPRDHRPFLRAFLRAVHEVTGKLYGPDIYRRLLRAYAPGRNPSTPTITSERDALERELATVAPAAAPAAGPVPFSAVAPMPDAALIRAIFTESMPQFARLAAQAGRDTQVDYLNARLREAERATADAKAQAARLAGELQAQVARADLLARELEAGQVALSQQRETVASLTEELKGQRLFAMQSIESARAEMRMSKDRTAELQSKIDRLEMTIDQLRMARGAHGGMQ</sequence>